<dbReference type="InterPro" id="IPR058548">
    <property type="entry name" value="MlaB-like_STAS"/>
</dbReference>
<dbReference type="Pfam" id="PF13466">
    <property type="entry name" value="STAS_2"/>
    <property type="match status" value="1"/>
</dbReference>
<dbReference type="Gene3D" id="3.30.750.24">
    <property type="entry name" value="STAS domain"/>
    <property type="match status" value="1"/>
</dbReference>
<dbReference type="PROSITE" id="PS50801">
    <property type="entry name" value="STAS"/>
    <property type="match status" value="1"/>
</dbReference>
<dbReference type="RefSeq" id="WP_207340671.1">
    <property type="nucleotide sequence ID" value="NZ_CP074405.1"/>
</dbReference>
<accession>A0ABX8DBJ2</accession>
<evidence type="ECO:0000259" key="1">
    <source>
        <dbReference type="PROSITE" id="PS50801"/>
    </source>
</evidence>
<dbReference type="InterPro" id="IPR002645">
    <property type="entry name" value="STAS_dom"/>
</dbReference>
<sequence>MNGRPGSEGRLDVHAEGPVLRVVLTGAVDLVVRERDAPALWRALDAPGVCDVQVDASGVTFLDSTGLSVLVRLARDAAERGLPLRMAAVSPRVADLLEQTGVGDWMATLADVH</sequence>
<proteinExistence type="predicted"/>
<keyword evidence="3" id="KW-1185">Reference proteome</keyword>
<evidence type="ECO:0000313" key="2">
    <source>
        <dbReference type="EMBL" id="QVI63527.1"/>
    </source>
</evidence>
<dbReference type="CDD" id="cd07043">
    <property type="entry name" value="STAS_anti-anti-sigma_factors"/>
    <property type="match status" value="1"/>
</dbReference>
<organism evidence="2 3">
    <name type="scientific">Cellulomonas wangleii</name>
    <dbReference type="NCBI Taxonomy" id="2816956"/>
    <lineage>
        <taxon>Bacteria</taxon>
        <taxon>Bacillati</taxon>
        <taxon>Actinomycetota</taxon>
        <taxon>Actinomycetes</taxon>
        <taxon>Micrococcales</taxon>
        <taxon>Cellulomonadaceae</taxon>
        <taxon>Cellulomonas</taxon>
    </lineage>
</organism>
<dbReference type="EMBL" id="CP074405">
    <property type="protein sequence ID" value="QVI63527.1"/>
    <property type="molecule type" value="Genomic_DNA"/>
</dbReference>
<name>A0ABX8DBJ2_9CELL</name>
<dbReference type="Proteomes" id="UP000677804">
    <property type="component" value="Chromosome"/>
</dbReference>
<feature type="domain" description="STAS" evidence="1">
    <location>
        <begin position="9"/>
        <end position="113"/>
    </location>
</feature>
<gene>
    <name evidence="2" type="ORF">KG103_06600</name>
</gene>
<evidence type="ECO:0000313" key="3">
    <source>
        <dbReference type="Proteomes" id="UP000677804"/>
    </source>
</evidence>
<dbReference type="InterPro" id="IPR036513">
    <property type="entry name" value="STAS_dom_sf"/>
</dbReference>
<dbReference type="SUPFAM" id="SSF52091">
    <property type="entry name" value="SpoIIaa-like"/>
    <property type="match status" value="1"/>
</dbReference>
<dbReference type="PANTHER" id="PTHR33495">
    <property type="entry name" value="ANTI-SIGMA FACTOR ANTAGONIST TM_1081-RELATED-RELATED"/>
    <property type="match status" value="1"/>
</dbReference>
<dbReference type="PANTHER" id="PTHR33495:SF2">
    <property type="entry name" value="ANTI-SIGMA FACTOR ANTAGONIST TM_1081-RELATED"/>
    <property type="match status" value="1"/>
</dbReference>
<reference evidence="2 3" key="1">
    <citation type="submission" date="2021-05" db="EMBL/GenBank/DDBJ databases">
        <title>Novel species in genus Cellulomonas.</title>
        <authorList>
            <person name="Zhang G."/>
        </authorList>
    </citation>
    <scope>NUCLEOTIDE SEQUENCE [LARGE SCALE GENOMIC DNA]</scope>
    <source>
        <strain evidence="3">zg-ZUI222</strain>
    </source>
</reference>
<protein>
    <submittedName>
        <fullName evidence="2">STAS domain-containing protein</fullName>
    </submittedName>
</protein>